<evidence type="ECO:0000256" key="1">
    <source>
        <dbReference type="SAM" id="Phobius"/>
    </source>
</evidence>
<reference evidence="3" key="1">
    <citation type="submission" date="2023-06" db="EMBL/GenBank/DDBJ databases">
        <authorList>
            <consortium name="Lawrence Berkeley National Laboratory"/>
            <person name="Ahrendt S."/>
            <person name="Sahu N."/>
            <person name="Indic B."/>
            <person name="Wong-Bajracharya J."/>
            <person name="Merenyi Z."/>
            <person name="Ke H.-M."/>
            <person name="Monk M."/>
            <person name="Kocsube S."/>
            <person name="Drula E."/>
            <person name="Lipzen A."/>
            <person name="Balint B."/>
            <person name="Henrissat B."/>
            <person name="Andreopoulos B."/>
            <person name="Martin F.M."/>
            <person name="Harder C.B."/>
            <person name="Rigling D."/>
            <person name="Ford K.L."/>
            <person name="Foster G.D."/>
            <person name="Pangilinan J."/>
            <person name="Papanicolaou A."/>
            <person name="Barry K."/>
            <person name="LaButti K."/>
            <person name="Viragh M."/>
            <person name="Koriabine M."/>
            <person name="Yan M."/>
            <person name="Riley R."/>
            <person name="Champramary S."/>
            <person name="Plett K.L."/>
            <person name="Tsai I.J."/>
            <person name="Slot J."/>
            <person name="Sipos G."/>
            <person name="Plett J."/>
            <person name="Nagy L.G."/>
            <person name="Grigoriev I.V."/>
        </authorList>
    </citation>
    <scope>NUCLEOTIDE SEQUENCE</scope>
    <source>
        <strain evidence="3">ICMP 16352</strain>
    </source>
</reference>
<evidence type="ECO:0000313" key="3">
    <source>
        <dbReference type="EMBL" id="KAK0478147.1"/>
    </source>
</evidence>
<protein>
    <recommendedName>
        <fullName evidence="2">Peptidase A1 domain-containing protein</fullName>
    </recommendedName>
</protein>
<dbReference type="Proteomes" id="UP001175227">
    <property type="component" value="Unassembled WGS sequence"/>
</dbReference>
<feature type="transmembrane region" description="Helical" evidence="1">
    <location>
        <begin position="179"/>
        <end position="201"/>
    </location>
</feature>
<gene>
    <name evidence="3" type="ORF">IW261DRAFT_1420346</name>
</gene>
<name>A0AA39P5V4_9AGAR</name>
<evidence type="ECO:0000313" key="4">
    <source>
        <dbReference type="Proteomes" id="UP001175227"/>
    </source>
</evidence>
<accession>A0AA39P5V4</accession>
<dbReference type="AlphaFoldDB" id="A0AA39P5V4"/>
<keyword evidence="4" id="KW-1185">Reference proteome</keyword>
<dbReference type="EMBL" id="JAUEPR010000014">
    <property type="protein sequence ID" value="KAK0478147.1"/>
    <property type="molecule type" value="Genomic_DNA"/>
</dbReference>
<dbReference type="InterPro" id="IPR021109">
    <property type="entry name" value="Peptidase_aspartic_dom_sf"/>
</dbReference>
<proteinExistence type="predicted"/>
<organism evidence="3 4">
    <name type="scientific">Armillaria novae-zelandiae</name>
    <dbReference type="NCBI Taxonomy" id="153914"/>
    <lineage>
        <taxon>Eukaryota</taxon>
        <taxon>Fungi</taxon>
        <taxon>Dikarya</taxon>
        <taxon>Basidiomycota</taxon>
        <taxon>Agaricomycotina</taxon>
        <taxon>Agaricomycetes</taxon>
        <taxon>Agaricomycetidae</taxon>
        <taxon>Agaricales</taxon>
        <taxon>Marasmiineae</taxon>
        <taxon>Physalacriaceae</taxon>
        <taxon>Armillaria</taxon>
    </lineage>
</organism>
<keyword evidence="1" id="KW-1133">Transmembrane helix</keyword>
<sequence length="243" mass="26981">MYWGWCKHRYQEIEKNTFADAKAAVFKCLDSCPIDVIWKFVNRSWRFMDAYRKRLTGEAAAWAVKDQKGHRPGQWTGESPSSNFVPIVIKQTDREEVNARTVSICASEGRHTLWSDPQTYRIPCETQMKMIFTINDLAVTLDESTLVVNQNGQCTGIIQQWSSPLATEYFLGSRFLSSVYVYALLLPSSSSTGAILARTPLLAQSGFVQRKTGNTNGDHSTSAIVGVAVGSAAFAVLVLIADI</sequence>
<feature type="transmembrane region" description="Helical" evidence="1">
    <location>
        <begin position="221"/>
        <end position="241"/>
    </location>
</feature>
<dbReference type="InterPro" id="IPR033121">
    <property type="entry name" value="PEPTIDASE_A1"/>
</dbReference>
<evidence type="ECO:0000259" key="2">
    <source>
        <dbReference type="Pfam" id="PF00026"/>
    </source>
</evidence>
<dbReference type="SUPFAM" id="SSF50630">
    <property type="entry name" value="Acid proteases"/>
    <property type="match status" value="1"/>
</dbReference>
<dbReference type="Gene3D" id="2.40.70.10">
    <property type="entry name" value="Acid Proteases"/>
    <property type="match status" value="1"/>
</dbReference>
<keyword evidence="1" id="KW-0472">Membrane</keyword>
<dbReference type="Pfam" id="PF00026">
    <property type="entry name" value="Asp"/>
    <property type="match status" value="1"/>
</dbReference>
<feature type="domain" description="Peptidase A1" evidence="2">
    <location>
        <begin position="117"/>
        <end position="181"/>
    </location>
</feature>
<keyword evidence="1" id="KW-0812">Transmembrane</keyword>
<comment type="caution">
    <text evidence="3">The sequence shown here is derived from an EMBL/GenBank/DDBJ whole genome shotgun (WGS) entry which is preliminary data.</text>
</comment>